<sequence length="441" mass="49223">MKKHRVSIVKYEKPYESVKTVIDMCGGLDHLPSGAKVFIKPNIVFWTKVCDFPKWGVITTSRVIEDVVRVLAEHGITDITIGEGIVADPKDKQTPAHAFETLGYKKLTEKYGVKTVNVMDRPFEKVDLGDGIELKFNTDILNSDFVVDIPPLKTHNQTMVSLGIKNLKGTIDIASRKKCHNADPEKDLHFHIARLADKMPPMLTVIDGIYTVERGPGFDGKMHRTNLLAASADVLSADLTGTRLLGHDPAQVPYLKHAAANRGRPADLSDVEIIGEKIEDAAVYHEYDFDYCSESSREIPVPLAKQGLDGLFYRKFDDTMCTYCTALNGLVLTAIRYAWKGEPWDNVEVLTGKAMEPSPGMKATILLGQCMYKKNKDHPDIQKMIAVKGCPPEPKKVVEALHEAGIEADPNLFAQAESLPGFFMARYQDRPEFEESFFRVE</sequence>
<name>A0A7W0CBW9_9BACT</name>
<proteinExistence type="predicted"/>
<accession>A0A7W0CBW9</accession>
<reference evidence="2 3" key="1">
    <citation type="submission" date="2020-07" db="EMBL/GenBank/DDBJ databases">
        <title>Genomic Encyclopedia of Type Strains, Phase IV (KMG-IV): sequencing the most valuable type-strain genomes for metagenomic binning, comparative biology and taxonomic classification.</title>
        <authorList>
            <person name="Goeker M."/>
        </authorList>
    </citation>
    <scope>NUCLEOTIDE SEQUENCE [LARGE SCALE GENOMIC DNA]</scope>
    <source>
        <strain evidence="2 3">DSM 17721</strain>
    </source>
</reference>
<dbReference type="RefSeq" id="WP_181552503.1">
    <property type="nucleotide sequence ID" value="NZ_JACDUS010000013.1"/>
</dbReference>
<feature type="domain" description="DUF362" evidence="1">
    <location>
        <begin position="37"/>
        <end position="242"/>
    </location>
</feature>
<dbReference type="Proteomes" id="UP000525298">
    <property type="component" value="Unassembled WGS sequence"/>
</dbReference>
<gene>
    <name evidence="2" type="ORF">HNR65_003241</name>
</gene>
<dbReference type="AlphaFoldDB" id="A0A7W0CBW9"/>
<evidence type="ECO:0000313" key="2">
    <source>
        <dbReference type="EMBL" id="MBA2882886.1"/>
    </source>
</evidence>
<comment type="caution">
    <text evidence="2">The sequence shown here is derived from an EMBL/GenBank/DDBJ whole genome shotgun (WGS) entry which is preliminary data.</text>
</comment>
<organism evidence="2 3">
    <name type="scientific">Desulfosalsimonas propionicica</name>
    <dbReference type="NCBI Taxonomy" id="332175"/>
    <lineage>
        <taxon>Bacteria</taxon>
        <taxon>Pseudomonadati</taxon>
        <taxon>Thermodesulfobacteriota</taxon>
        <taxon>Desulfobacteria</taxon>
        <taxon>Desulfobacterales</taxon>
        <taxon>Desulfosalsimonadaceae</taxon>
        <taxon>Desulfosalsimonas</taxon>
    </lineage>
</organism>
<protein>
    <submittedName>
        <fullName evidence="2">Uncharacterized protein (DUF362 family)</fullName>
    </submittedName>
</protein>
<evidence type="ECO:0000259" key="1">
    <source>
        <dbReference type="Pfam" id="PF04015"/>
    </source>
</evidence>
<dbReference type="InterPro" id="IPR007160">
    <property type="entry name" value="DUF362"/>
</dbReference>
<evidence type="ECO:0000313" key="3">
    <source>
        <dbReference type="Proteomes" id="UP000525298"/>
    </source>
</evidence>
<dbReference type="Pfam" id="PF04015">
    <property type="entry name" value="DUF362"/>
    <property type="match status" value="1"/>
</dbReference>
<dbReference type="EMBL" id="JACDUS010000013">
    <property type="protein sequence ID" value="MBA2882886.1"/>
    <property type="molecule type" value="Genomic_DNA"/>
</dbReference>
<keyword evidence="3" id="KW-1185">Reference proteome</keyword>